<organism evidence="9 10">
    <name type="scientific">Meloidogyne enterolobii</name>
    <name type="common">Root-knot nematode worm</name>
    <name type="synonym">Meloidogyne mayaguensis</name>
    <dbReference type="NCBI Taxonomy" id="390850"/>
    <lineage>
        <taxon>Eukaryota</taxon>
        <taxon>Metazoa</taxon>
        <taxon>Ecdysozoa</taxon>
        <taxon>Nematoda</taxon>
        <taxon>Chromadorea</taxon>
        <taxon>Rhabditida</taxon>
        <taxon>Tylenchina</taxon>
        <taxon>Tylenchomorpha</taxon>
        <taxon>Tylenchoidea</taxon>
        <taxon>Meloidogynidae</taxon>
        <taxon>Meloidogyninae</taxon>
        <taxon>Meloidogyne</taxon>
    </lineage>
</organism>
<dbReference type="OrthoDB" id="3565419at2759"/>
<keyword evidence="6" id="KW-0539">Nucleus</keyword>
<evidence type="ECO:0000256" key="2">
    <source>
        <dbReference type="ARBA" id="ARBA00022723"/>
    </source>
</evidence>
<dbReference type="Gene3D" id="3.30.160.60">
    <property type="entry name" value="Classic Zinc Finger"/>
    <property type="match status" value="2"/>
</dbReference>
<reference evidence="9 10" key="1">
    <citation type="submission" date="2020-08" db="EMBL/GenBank/DDBJ databases">
        <authorList>
            <person name="Koutsovoulos G."/>
            <person name="Danchin GJ E."/>
        </authorList>
    </citation>
    <scope>NUCLEOTIDE SEQUENCE [LARGE SCALE GENOMIC DNA]</scope>
</reference>
<dbReference type="InterPro" id="IPR036236">
    <property type="entry name" value="Znf_C2H2_sf"/>
</dbReference>
<evidence type="ECO:0000256" key="5">
    <source>
        <dbReference type="ARBA" id="ARBA00022833"/>
    </source>
</evidence>
<sequence length="268" mass="31002">MQNQNKDNPIQNSNISSIFPRLQSPQLFLPHPHFPYPYQSIFFRPFVLQRSLVPQMNLFLPPLPFIRFRPITIPEKEKKLISKLSIESIISSSKVETRNNAGENRDLASSNGSLMDLYKSTNSVNSSDNSKNGEIIKELNKILMLSQQKKERPKASFEPTHEENAQIKASEACSSGAVEPNRGYACHRCGKLFSYAYYRDKHLKFTPCVDNGQRRFPCPHCLRSFEKRDRLRIHILHVHERRRPHVCQICNKAFSQSSSLSKAWILLY</sequence>
<dbReference type="GO" id="GO:0008270">
    <property type="term" value="F:zinc ion binding"/>
    <property type="evidence" value="ECO:0007669"/>
    <property type="project" value="UniProtKB-KW"/>
</dbReference>
<dbReference type="PROSITE" id="PS00028">
    <property type="entry name" value="ZINC_FINGER_C2H2_1"/>
    <property type="match status" value="1"/>
</dbReference>
<dbReference type="Pfam" id="PF00096">
    <property type="entry name" value="zf-C2H2"/>
    <property type="match status" value="1"/>
</dbReference>
<dbReference type="InterPro" id="IPR013087">
    <property type="entry name" value="Znf_C2H2_type"/>
</dbReference>
<evidence type="ECO:0000256" key="3">
    <source>
        <dbReference type="ARBA" id="ARBA00022737"/>
    </source>
</evidence>
<dbReference type="AlphaFoldDB" id="A0A6V7XKM4"/>
<evidence type="ECO:0000256" key="4">
    <source>
        <dbReference type="ARBA" id="ARBA00022771"/>
    </source>
</evidence>
<dbReference type="InterPro" id="IPR050331">
    <property type="entry name" value="Zinc_finger"/>
</dbReference>
<evidence type="ECO:0000259" key="8">
    <source>
        <dbReference type="PROSITE" id="PS50157"/>
    </source>
</evidence>
<evidence type="ECO:0000256" key="1">
    <source>
        <dbReference type="ARBA" id="ARBA00004123"/>
    </source>
</evidence>
<accession>A0A6V7XKM4</accession>
<comment type="caution">
    <text evidence="9">The sequence shown here is derived from an EMBL/GenBank/DDBJ whole genome shotgun (WGS) entry which is preliminary data.</text>
</comment>
<dbReference type="Proteomes" id="UP000580250">
    <property type="component" value="Unassembled WGS sequence"/>
</dbReference>
<keyword evidence="5" id="KW-0862">Zinc</keyword>
<evidence type="ECO:0000313" key="10">
    <source>
        <dbReference type="Proteomes" id="UP000580250"/>
    </source>
</evidence>
<dbReference type="EMBL" id="CAJEWN010001762">
    <property type="protein sequence ID" value="CAD2199890.1"/>
    <property type="molecule type" value="Genomic_DNA"/>
</dbReference>
<name>A0A6V7XKM4_MELEN</name>
<proteinExistence type="predicted"/>
<evidence type="ECO:0000313" key="9">
    <source>
        <dbReference type="EMBL" id="CAD2199890.1"/>
    </source>
</evidence>
<dbReference type="SMART" id="SM00355">
    <property type="entry name" value="ZnF_C2H2"/>
    <property type="match status" value="2"/>
</dbReference>
<dbReference type="PANTHER" id="PTHR16515:SF49">
    <property type="entry name" value="GASTRULA ZINC FINGER PROTEIN XLCGF49.1-LIKE-RELATED"/>
    <property type="match status" value="1"/>
</dbReference>
<evidence type="ECO:0000256" key="7">
    <source>
        <dbReference type="PROSITE-ProRule" id="PRU00042"/>
    </source>
</evidence>
<protein>
    <recommendedName>
        <fullName evidence="8">C2H2-type domain-containing protein</fullName>
    </recommendedName>
</protein>
<keyword evidence="2" id="KW-0479">Metal-binding</keyword>
<feature type="domain" description="C2H2-type" evidence="8">
    <location>
        <begin position="216"/>
        <end position="244"/>
    </location>
</feature>
<keyword evidence="3" id="KW-0677">Repeat</keyword>
<gene>
    <name evidence="9" type="ORF">MENT_LOCUS53321</name>
</gene>
<dbReference type="GO" id="GO:0010468">
    <property type="term" value="P:regulation of gene expression"/>
    <property type="evidence" value="ECO:0007669"/>
    <property type="project" value="TreeGrafter"/>
</dbReference>
<dbReference type="PROSITE" id="PS50157">
    <property type="entry name" value="ZINC_FINGER_C2H2_2"/>
    <property type="match status" value="2"/>
</dbReference>
<comment type="subcellular location">
    <subcellularLocation>
        <location evidence="1">Nucleus</location>
    </subcellularLocation>
</comment>
<keyword evidence="4 7" id="KW-0863">Zinc-finger</keyword>
<feature type="domain" description="C2H2-type" evidence="8">
    <location>
        <begin position="184"/>
        <end position="215"/>
    </location>
</feature>
<dbReference type="PANTHER" id="PTHR16515">
    <property type="entry name" value="PR DOMAIN ZINC FINGER PROTEIN"/>
    <property type="match status" value="1"/>
</dbReference>
<dbReference type="SUPFAM" id="SSF57667">
    <property type="entry name" value="beta-beta-alpha zinc fingers"/>
    <property type="match status" value="1"/>
</dbReference>
<evidence type="ECO:0000256" key="6">
    <source>
        <dbReference type="ARBA" id="ARBA00023242"/>
    </source>
</evidence>
<dbReference type="GO" id="GO:0005634">
    <property type="term" value="C:nucleus"/>
    <property type="evidence" value="ECO:0007669"/>
    <property type="project" value="UniProtKB-SubCell"/>
</dbReference>